<feature type="domain" description="Lipid/polyisoprenoid-binding YceI-like" evidence="2">
    <location>
        <begin position="10"/>
        <end position="177"/>
    </location>
</feature>
<name>A0ABV6P897_9MICC</name>
<accession>A0ABV6P897</accession>
<protein>
    <submittedName>
        <fullName evidence="3">YceI family protein</fullName>
    </submittedName>
</protein>
<dbReference type="Proteomes" id="UP001589862">
    <property type="component" value="Unassembled WGS sequence"/>
</dbReference>
<evidence type="ECO:0000256" key="1">
    <source>
        <dbReference type="ARBA" id="ARBA00008812"/>
    </source>
</evidence>
<comment type="caution">
    <text evidence="3">The sequence shown here is derived from an EMBL/GenBank/DDBJ whole genome shotgun (WGS) entry which is preliminary data.</text>
</comment>
<evidence type="ECO:0000313" key="4">
    <source>
        <dbReference type="Proteomes" id="UP001589862"/>
    </source>
</evidence>
<dbReference type="PANTHER" id="PTHR34406">
    <property type="entry name" value="PROTEIN YCEI"/>
    <property type="match status" value="1"/>
</dbReference>
<dbReference type="RefSeq" id="WP_377457993.1">
    <property type="nucleotide sequence ID" value="NZ_JBHLUB010000003.1"/>
</dbReference>
<dbReference type="PANTHER" id="PTHR34406:SF1">
    <property type="entry name" value="PROTEIN YCEI"/>
    <property type="match status" value="1"/>
</dbReference>
<evidence type="ECO:0000313" key="3">
    <source>
        <dbReference type="EMBL" id="MFC0581303.1"/>
    </source>
</evidence>
<comment type="similarity">
    <text evidence="1">Belongs to the UPF0312 family.</text>
</comment>
<dbReference type="InterPro" id="IPR036761">
    <property type="entry name" value="TTHA0802/YceI-like_sf"/>
</dbReference>
<dbReference type="Pfam" id="PF04264">
    <property type="entry name" value="YceI"/>
    <property type="match status" value="1"/>
</dbReference>
<organism evidence="3 4">
    <name type="scientific">Micrococcoides hystricis</name>
    <dbReference type="NCBI Taxonomy" id="1572761"/>
    <lineage>
        <taxon>Bacteria</taxon>
        <taxon>Bacillati</taxon>
        <taxon>Actinomycetota</taxon>
        <taxon>Actinomycetes</taxon>
        <taxon>Micrococcales</taxon>
        <taxon>Micrococcaceae</taxon>
        <taxon>Micrococcoides</taxon>
    </lineage>
</organism>
<gene>
    <name evidence="3" type="ORF">ACFFFR_02710</name>
</gene>
<dbReference type="Gene3D" id="2.40.128.110">
    <property type="entry name" value="Lipid/polyisoprenoid-binding, YceI-like"/>
    <property type="match status" value="1"/>
</dbReference>
<proteinExistence type="inferred from homology"/>
<reference evidence="3 4" key="1">
    <citation type="submission" date="2024-09" db="EMBL/GenBank/DDBJ databases">
        <authorList>
            <person name="Sun Q."/>
            <person name="Mori K."/>
        </authorList>
    </citation>
    <scope>NUCLEOTIDE SEQUENCE [LARGE SCALE GENOMIC DNA]</scope>
    <source>
        <strain evidence="3 4">NCAIM B.02604</strain>
    </source>
</reference>
<evidence type="ECO:0000259" key="2">
    <source>
        <dbReference type="SMART" id="SM00867"/>
    </source>
</evidence>
<sequence>MTALQNLEGTFSADPAHSRIGFSVRHMMVSKVRGEFNDYSVTANFAQNAKPQVEVTIEAESVDTGNADRDTHLKQEDFFGSEQFPQIRFVTTDVTPVDEDTVKVSGELTIRETTKPVTLDMEVGGVLVDPYGLQRVGLEGKTSIKRSEYGVSFNAAMETGGVVVSDKVDLEIELALVKPAN</sequence>
<dbReference type="EMBL" id="JBHLUB010000003">
    <property type="protein sequence ID" value="MFC0581303.1"/>
    <property type="molecule type" value="Genomic_DNA"/>
</dbReference>
<dbReference type="SMART" id="SM00867">
    <property type="entry name" value="YceI"/>
    <property type="match status" value="1"/>
</dbReference>
<keyword evidence="4" id="KW-1185">Reference proteome</keyword>
<dbReference type="SUPFAM" id="SSF101874">
    <property type="entry name" value="YceI-like"/>
    <property type="match status" value="1"/>
</dbReference>
<dbReference type="InterPro" id="IPR007372">
    <property type="entry name" value="Lipid/polyisoprenoid-bd_YceI"/>
</dbReference>